<dbReference type="Pfam" id="PF00017">
    <property type="entry name" value="SH2"/>
    <property type="match status" value="1"/>
</dbReference>
<dbReference type="Gene3D" id="1.10.532.10">
    <property type="entry name" value="STAT transcription factor, N-terminal domain"/>
    <property type="match status" value="1"/>
</dbReference>
<dbReference type="CDD" id="cd10375">
    <property type="entry name" value="SH2_STAT4"/>
    <property type="match status" value="1"/>
</dbReference>
<dbReference type="InterPro" id="IPR013801">
    <property type="entry name" value="STAT_TF_DNA-bd"/>
</dbReference>
<dbReference type="SUPFAM" id="SSF49417">
    <property type="entry name" value="p53-like transcription factors"/>
    <property type="match status" value="1"/>
</dbReference>
<evidence type="ECO:0000256" key="8">
    <source>
        <dbReference type="ARBA" id="ARBA00023015"/>
    </source>
</evidence>
<dbReference type="Ensembl" id="ENSMPUT00000012646.1">
    <property type="protein sequence ID" value="ENSMPUP00000012445.1"/>
    <property type="gene ID" value="ENSMPUG00000012539.1"/>
</dbReference>
<keyword evidence="9 15" id="KW-0238">DNA-binding</keyword>
<evidence type="ECO:0000256" key="10">
    <source>
        <dbReference type="ARBA" id="ARBA00023159"/>
    </source>
</evidence>
<dbReference type="Gene3D" id="2.60.40.630">
    <property type="entry name" value="STAT transcription factor, DNA-binding domain"/>
    <property type="match status" value="1"/>
</dbReference>
<feature type="chain" id="PRO_5004045480" description="Signal transducer and activator of transcription" evidence="17">
    <location>
        <begin position="20"/>
        <end position="827"/>
    </location>
</feature>
<dbReference type="InterPro" id="IPR035856">
    <property type="entry name" value="STAT4_SH2"/>
</dbReference>
<dbReference type="GO" id="GO:0090575">
    <property type="term" value="C:RNA polymerase II transcription regulator complex"/>
    <property type="evidence" value="ECO:0007669"/>
    <property type="project" value="Ensembl"/>
</dbReference>
<dbReference type="GO" id="GO:0070741">
    <property type="term" value="P:response to interleukin-6"/>
    <property type="evidence" value="ECO:0007669"/>
    <property type="project" value="Ensembl"/>
</dbReference>
<keyword evidence="6" id="KW-0007">Acetylation</keyword>
<dbReference type="Pfam" id="PF21354">
    <property type="entry name" value="STAT_linker"/>
    <property type="match status" value="1"/>
</dbReference>
<evidence type="ECO:0000256" key="1">
    <source>
        <dbReference type="ARBA" id="ARBA00004123"/>
    </source>
</evidence>
<evidence type="ECO:0000256" key="2">
    <source>
        <dbReference type="ARBA" id="ARBA00004496"/>
    </source>
</evidence>
<organism evidence="19">
    <name type="scientific">Mustela putorius furo</name>
    <name type="common">European domestic ferret</name>
    <name type="synonym">Mustela furo</name>
    <dbReference type="NCBI Taxonomy" id="9669"/>
    <lineage>
        <taxon>Eukaryota</taxon>
        <taxon>Metazoa</taxon>
        <taxon>Chordata</taxon>
        <taxon>Craniata</taxon>
        <taxon>Vertebrata</taxon>
        <taxon>Euteleostomi</taxon>
        <taxon>Mammalia</taxon>
        <taxon>Eutheria</taxon>
        <taxon>Laurasiatheria</taxon>
        <taxon>Carnivora</taxon>
        <taxon>Caniformia</taxon>
        <taxon>Musteloidea</taxon>
        <taxon>Mustelidae</taxon>
        <taxon>Mustelinae</taxon>
        <taxon>Mustela</taxon>
    </lineage>
</organism>
<dbReference type="GO" id="GO:0042802">
    <property type="term" value="F:identical protein binding"/>
    <property type="evidence" value="ECO:0007669"/>
    <property type="project" value="Ensembl"/>
</dbReference>
<dbReference type="InterPro" id="IPR046991">
    <property type="entry name" value="STAT4_CC"/>
</dbReference>
<name>M3YM88_MUSPF</name>
<dbReference type="EMBL" id="AEYP01058028">
    <property type="status" value="NOT_ANNOTATED_CDS"/>
    <property type="molecule type" value="Genomic_DNA"/>
</dbReference>
<proteinExistence type="inferred from homology"/>
<dbReference type="SUPFAM" id="SSF55550">
    <property type="entry name" value="SH2 domain"/>
    <property type="match status" value="1"/>
</dbReference>
<dbReference type="Gene3D" id="1.20.1050.20">
    <property type="entry name" value="STAT transcription factor, all-alpha domain"/>
    <property type="match status" value="1"/>
</dbReference>
<dbReference type="AlphaFoldDB" id="M3YM88"/>
<evidence type="ECO:0000256" key="6">
    <source>
        <dbReference type="ARBA" id="ARBA00022990"/>
    </source>
</evidence>
<dbReference type="PANTHER" id="PTHR11801">
    <property type="entry name" value="SIGNAL TRANSDUCER AND ACTIVATOR OF TRANSCRIPTION"/>
    <property type="match status" value="1"/>
</dbReference>
<evidence type="ECO:0000256" key="11">
    <source>
        <dbReference type="ARBA" id="ARBA00023163"/>
    </source>
</evidence>
<dbReference type="GO" id="GO:0003677">
    <property type="term" value="F:DNA binding"/>
    <property type="evidence" value="ECO:0007669"/>
    <property type="project" value="UniProtKB-KW"/>
</dbReference>
<dbReference type="EMBL" id="AEYP01058032">
    <property type="status" value="NOT_ANNOTATED_CDS"/>
    <property type="molecule type" value="Genomic_DNA"/>
</dbReference>
<evidence type="ECO:0000256" key="15">
    <source>
        <dbReference type="RuleBase" id="RU046415"/>
    </source>
</evidence>
<comment type="subunit">
    <text evidence="13">(Microbial infection) Interacts with African swine fever virus (ASFV) MGF360-9L; this interaction mediates degradation of STAT1 through apoptosis.</text>
</comment>
<dbReference type="SMART" id="SM00964">
    <property type="entry name" value="STAT_int"/>
    <property type="match status" value="1"/>
</dbReference>
<dbReference type="EMBL" id="AEYP01058030">
    <property type="status" value="NOT_ANNOTATED_CDS"/>
    <property type="molecule type" value="Genomic_DNA"/>
</dbReference>
<dbReference type="InterPro" id="IPR015988">
    <property type="entry name" value="STAT_TF_CC"/>
</dbReference>
<dbReference type="OMA" id="EGSHMVT"/>
<keyword evidence="10 15" id="KW-0010">Activator</keyword>
<dbReference type="Gene3D" id="1.10.238.10">
    <property type="entry name" value="EF-hand"/>
    <property type="match status" value="1"/>
</dbReference>
<dbReference type="Pfam" id="PF02865">
    <property type="entry name" value="STAT_int"/>
    <property type="match status" value="1"/>
</dbReference>
<dbReference type="FunFam" id="2.60.40.630:FF:000008">
    <property type="entry name" value="signal transducer and activator of transcription 4"/>
    <property type="match status" value="1"/>
</dbReference>
<evidence type="ECO:0000256" key="4">
    <source>
        <dbReference type="ARBA" id="ARBA00022490"/>
    </source>
</evidence>
<dbReference type="GO" id="GO:0003700">
    <property type="term" value="F:DNA-binding transcription factor activity"/>
    <property type="evidence" value="ECO:0007669"/>
    <property type="project" value="Ensembl"/>
</dbReference>
<evidence type="ECO:0000256" key="3">
    <source>
        <dbReference type="ARBA" id="ARBA00005586"/>
    </source>
</evidence>
<comment type="subcellular location">
    <subcellularLocation>
        <location evidence="2 15">Cytoplasm</location>
    </subcellularLocation>
    <subcellularLocation>
        <location evidence="1 15">Nucleus</location>
    </subcellularLocation>
</comment>
<gene>
    <name evidence="19" type="primary">STAT4</name>
</gene>
<protein>
    <recommendedName>
        <fullName evidence="15">Signal transducer and activator of transcription</fullName>
    </recommendedName>
</protein>
<dbReference type="eggNOG" id="KOG3667">
    <property type="taxonomic scope" value="Eukaryota"/>
</dbReference>
<accession>M3YM88</accession>
<dbReference type="GO" id="GO:0045063">
    <property type="term" value="P:T-helper 1 cell differentiation"/>
    <property type="evidence" value="ECO:0007669"/>
    <property type="project" value="Ensembl"/>
</dbReference>
<dbReference type="Gene3D" id="3.30.505.10">
    <property type="entry name" value="SH2 domain"/>
    <property type="match status" value="1"/>
</dbReference>
<evidence type="ECO:0000256" key="12">
    <source>
        <dbReference type="ARBA" id="ARBA00023242"/>
    </source>
</evidence>
<feature type="signal peptide" evidence="17">
    <location>
        <begin position="1"/>
        <end position="19"/>
    </location>
</feature>
<dbReference type="InParanoid" id="M3YM88"/>
<dbReference type="GO" id="GO:0005829">
    <property type="term" value="C:cytosol"/>
    <property type="evidence" value="ECO:0007669"/>
    <property type="project" value="UniProtKB-ARBA"/>
</dbReference>
<evidence type="ECO:0000256" key="7">
    <source>
        <dbReference type="ARBA" id="ARBA00022999"/>
    </source>
</evidence>
<keyword evidence="8 15" id="KW-0805">Transcription regulation</keyword>
<dbReference type="GO" id="GO:0016604">
    <property type="term" value="C:nuclear body"/>
    <property type="evidence" value="ECO:0007669"/>
    <property type="project" value="Ensembl"/>
</dbReference>
<keyword evidence="4 15" id="KW-0963">Cytoplasm</keyword>
<feature type="coiled-coil region" evidence="16">
    <location>
        <begin position="341"/>
        <end position="368"/>
    </location>
</feature>
<dbReference type="SUPFAM" id="SSF48092">
    <property type="entry name" value="Transcription factor STAT-4 N-domain"/>
    <property type="match status" value="1"/>
</dbReference>
<dbReference type="GO" id="GO:0035722">
    <property type="term" value="P:interleukin-12-mediated signaling pathway"/>
    <property type="evidence" value="ECO:0007669"/>
    <property type="project" value="Ensembl"/>
</dbReference>
<sequence>MTVMVFSAHVLSPLWRASGQETAGQCHGSMGANGPILCDLQVQADTRVDRWIQISSICKDSSVWFRETSDRSLGAMHLGMSQWNQVQQLEIKFLEQVDQFYDDNFPMEIRHLLAQWIENQDWEAASNNETMATILLQNLLIQLDEQLGRVSKEKNLLLIHNLKRIRKVLQGKFHGNPMHVAVVISNCLREERRILAAANMPVQGPLEKSLQNSSVSERQRNVEHKVAAIKNSVQMTEQDTKYLEDLQDEFDYRYKTIQTMDQGDKNNALMNQEVLTLQEMLNSLDFKRKEALNKMTQIVNETDALVSSALMEELRDWQRRQQIACIGGPLHNGLDQLQNCFTLLAESLFQLRRQLEKLEEQSTKMTYEGDPIPMQRAHLLERVTFLIYSLFKNSFVVERQPCMPTHPQRPMVLKTLIQFTVKLRLLIKLPELNYQVKVKASIDKNVSTLSNRRFVLCGTHVKAMSIEESSNGSLSVEFRHLQPKEMKSGAGGKGNEGCHMVTEELHSITFETQICLYGLTIDLETSSLPVVMISNVSQLPNAWASIIWYNVSTSDSQNLVFFNNPPSATLSQLLEVMSWQFSSYVGRGLNSDQLNMLAEKLTVQPSYNDGNLTWAKFCKEHLPGKSFTFWTWLEAILDLIKKHILPLWIDGYVMGFVSKEKERLLLKDKMPGTFLLRFSESHLGGITFTWVDHSENGEVRFHSVEPYNKGRLSALPFADILRDYKVIMAENIPENPLKYLYPDIPKDKAFGKHYSSQPCEVSRPTERGDKGYVPSVFIPISTIRSDSTEPHSPSDLLPMSPSVYAVLRENLSPTTIETAMKSPYSAE</sequence>
<keyword evidence="12 15" id="KW-0539">Nucleus</keyword>
<evidence type="ECO:0000256" key="13">
    <source>
        <dbReference type="ARBA" id="ARBA00064572"/>
    </source>
</evidence>
<dbReference type="FunFam" id="2.60.40.630:FF:000007">
    <property type="entry name" value="Signal transducer and activator of transcription 3"/>
    <property type="match status" value="1"/>
</dbReference>
<evidence type="ECO:0000256" key="9">
    <source>
        <dbReference type="ARBA" id="ARBA00023125"/>
    </source>
</evidence>
<feature type="domain" description="SH2" evidence="18">
    <location>
        <begin position="648"/>
        <end position="726"/>
    </location>
</feature>
<keyword evidence="5 15" id="KW-0597">Phosphoprotein</keyword>
<dbReference type="FunFam" id="3.30.505.10:FF:000003">
    <property type="entry name" value="Signal transducer and activator of transcription"/>
    <property type="match status" value="1"/>
</dbReference>
<dbReference type="EMBL" id="AEYP01058033">
    <property type="status" value="NOT_ANNOTATED_CDS"/>
    <property type="molecule type" value="Genomic_DNA"/>
</dbReference>
<dbReference type="FunFam" id="1.20.1050.20:FF:000001">
    <property type="entry name" value="Signal transducer and activator of transcription"/>
    <property type="match status" value="1"/>
</dbReference>
<evidence type="ECO:0000313" key="19">
    <source>
        <dbReference type="Ensembl" id="ENSMPUP00000012445.1"/>
    </source>
</evidence>
<dbReference type="InterPro" id="IPR012345">
    <property type="entry name" value="STAT_TF_DNA-bd_N"/>
</dbReference>
<dbReference type="SUPFAM" id="SSF47655">
    <property type="entry name" value="STAT"/>
    <property type="match status" value="1"/>
</dbReference>
<dbReference type="InterPro" id="IPR029839">
    <property type="entry name" value="STAT4_DBD"/>
</dbReference>
<evidence type="ECO:0000256" key="5">
    <source>
        <dbReference type="ARBA" id="ARBA00022553"/>
    </source>
</evidence>
<dbReference type="InterPro" id="IPR000980">
    <property type="entry name" value="SH2"/>
</dbReference>
<dbReference type="InterPro" id="IPR001217">
    <property type="entry name" value="STAT"/>
</dbReference>
<dbReference type="Pfam" id="PF01017">
    <property type="entry name" value="STAT_alpha"/>
    <property type="match status" value="1"/>
</dbReference>
<dbReference type="HOGENOM" id="CLU_014189_3_0_1"/>
<evidence type="ECO:0000256" key="16">
    <source>
        <dbReference type="SAM" id="Coils"/>
    </source>
</evidence>
<comment type="similarity">
    <text evidence="3 15">Belongs to the transcription factor STAT family.</text>
</comment>
<dbReference type="PROSITE" id="PS50001">
    <property type="entry name" value="SH2"/>
    <property type="match status" value="1"/>
</dbReference>
<dbReference type="CDD" id="cd16848">
    <property type="entry name" value="STAT4_DBD"/>
    <property type="match status" value="1"/>
</dbReference>
<keyword evidence="17" id="KW-0732">Signal</keyword>
<reference evidence="19" key="1">
    <citation type="submission" date="2024-06" db="UniProtKB">
        <authorList>
            <consortium name="Ensembl"/>
        </authorList>
    </citation>
    <scope>IDENTIFICATION</scope>
</reference>
<keyword evidence="16" id="KW-0175">Coiled coil</keyword>
<evidence type="ECO:0000256" key="14">
    <source>
        <dbReference type="PROSITE-ProRule" id="PRU00191"/>
    </source>
</evidence>
<evidence type="ECO:0000256" key="17">
    <source>
        <dbReference type="SAM" id="SignalP"/>
    </source>
</evidence>
<dbReference type="EMBL" id="AEYP01058031">
    <property type="status" value="NOT_ANNOTATED_CDS"/>
    <property type="molecule type" value="Genomic_DNA"/>
</dbReference>
<dbReference type="CDD" id="cd16854">
    <property type="entry name" value="STAT4_CCD"/>
    <property type="match status" value="1"/>
</dbReference>
<dbReference type="InterPro" id="IPR008967">
    <property type="entry name" value="p53-like_TF_DNA-bd_sf"/>
</dbReference>
<dbReference type="EMBL" id="AEYP01058029">
    <property type="status" value="NOT_ANNOTATED_CDS"/>
    <property type="molecule type" value="Genomic_DNA"/>
</dbReference>
<keyword evidence="11 15" id="KW-0804">Transcription</keyword>
<dbReference type="InterPro" id="IPR013799">
    <property type="entry name" value="STAT_TF_prot_interaction"/>
</dbReference>
<dbReference type="GeneTree" id="ENSGT01050000244905"/>
<dbReference type="InterPro" id="IPR048988">
    <property type="entry name" value="STAT_linker"/>
</dbReference>
<dbReference type="STRING" id="9669.ENSMPUP00000012445"/>
<dbReference type="InterPro" id="IPR036860">
    <property type="entry name" value="SH2_dom_sf"/>
</dbReference>
<dbReference type="Pfam" id="PF02864">
    <property type="entry name" value="STAT_bind"/>
    <property type="match status" value="1"/>
</dbReference>
<evidence type="ECO:0000259" key="18">
    <source>
        <dbReference type="PROSITE" id="PS50001"/>
    </source>
</evidence>
<dbReference type="FunFam" id="1.10.238.10:FF:000012">
    <property type="entry name" value="Signal transducer and activator of transcription"/>
    <property type="match status" value="1"/>
</dbReference>
<dbReference type="InterPro" id="IPR013800">
    <property type="entry name" value="STAT_TF_alpha"/>
</dbReference>
<dbReference type="InterPro" id="IPR036535">
    <property type="entry name" value="STAT_N_sf"/>
</dbReference>
<dbReference type="FunFam" id="1.10.532.10:FF:000001">
    <property type="entry name" value="Signal transducer and activator of transcription"/>
    <property type="match status" value="1"/>
</dbReference>
<keyword evidence="7 14" id="KW-0727">SH2 domain</keyword>